<evidence type="ECO:0000256" key="1">
    <source>
        <dbReference type="SAM" id="Phobius"/>
    </source>
</evidence>
<accession>A0A174M0J3</accession>
<reference evidence="2 3" key="1">
    <citation type="submission" date="2015-09" db="EMBL/GenBank/DDBJ databases">
        <authorList>
            <consortium name="Pathogen Informatics"/>
        </authorList>
    </citation>
    <scope>NUCLEOTIDE SEQUENCE [LARGE SCALE GENOMIC DNA]</scope>
    <source>
        <strain evidence="2 3">2789STDY5608854</strain>
    </source>
</reference>
<keyword evidence="1" id="KW-1133">Transmembrane helix</keyword>
<dbReference type="Proteomes" id="UP000095746">
    <property type="component" value="Unassembled WGS sequence"/>
</dbReference>
<proteinExistence type="predicted"/>
<sequence length="215" mass="23975">MDSFFNRIRREEAPIPMRKQAVHTVAVLLLGIGLGIFSKFLDNTASNALPAILEYLDLRNLLGRFDIWLLIALCISVYSRSSIRAALNVFVFFAGMVSSYYLYSNFIAGFFPKSYAMIRFGLTAISPLLAFICWYAKGTGKVSFALSAIIIAVLFNASFTYGWLYFDVYSILEGIVFVCGLAVLKRSTIKESTFMIVCGVAIAFVLNLLIPFHFG</sequence>
<protein>
    <submittedName>
        <fullName evidence="2">Uncharacterized protein</fullName>
    </submittedName>
</protein>
<feature type="transmembrane region" description="Helical" evidence="1">
    <location>
        <begin position="61"/>
        <end position="78"/>
    </location>
</feature>
<gene>
    <name evidence="2" type="ORF">ERS852411_02936</name>
</gene>
<feature type="transmembrane region" description="Helical" evidence="1">
    <location>
        <begin position="21"/>
        <end position="41"/>
    </location>
</feature>
<dbReference type="RefSeq" id="WP_021632854.1">
    <property type="nucleotide sequence ID" value="NZ_JAQLWT010000109.1"/>
</dbReference>
<organism evidence="2 3">
    <name type="scientific">Flavonifractor plautii</name>
    <name type="common">Fusobacterium plautii</name>
    <dbReference type="NCBI Taxonomy" id="292800"/>
    <lineage>
        <taxon>Bacteria</taxon>
        <taxon>Bacillati</taxon>
        <taxon>Bacillota</taxon>
        <taxon>Clostridia</taxon>
        <taxon>Eubacteriales</taxon>
        <taxon>Oscillospiraceae</taxon>
        <taxon>Flavonifractor</taxon>
    </lineage>
</organism>
<keyword evidence="1" id="KW-0472">Membrane</keyword>
<dbReference type="EMBL" id="CYZT01000306">
    <property type="protein sequence ID" value="CUP28606.1"/>
    <property type="molecule type" value="Genomic_DNA"/>
</dbReference>
<feature type="transmembrane region" description="Helical" evidence="1">
    <location>
        <begin position="168"/>
        <end position="184"/>
    </location>
</feature>
<feature type="transmembrane region" description="Helical" evidence="1">
    <location>
        <begin position="142"/>
        <end position="162"/>
    </location>
</feature>
<feature type="transmembrane region" description="Helical" evidence="1">
    <location>
        <begin position="196"/>
        <end position="214"/>
    </location>
</feature>
<feature type="transmembrane region" description="Helical" evidence="1">
    <location>
        <begin position="115"/>
        <end position="135"/>
    </location>
</feature>
<name>A0A174M0J3_FLAPL</name>
<keyword evidence="1" id="KW-0812">Transmembrane</keyword>
<evidence type="ECO:0000313" key="3">
    <source>
        <dbReference type="Proteomes" id="UP000095746"/>
    </source>
</evidence>
<feature type="transmembrane region" description="Helical" evidence="1">
    <location>
        <begin position="85"/>
        <end position="103"/>
    </location>
</feature>
<evidence type="ECO:0000313" key="2">
    <source>
        <dbReference type="EMBL" id="CUP28606.1"/>
    </source>
</evidence>
<dbReference type="AlphaFoldDB" id="A0A174M0J3"/>